<evidence type="ECO:0000256" key="7">
    <source>
        <dbReference type="ARBA" id="ARBA00023136"/>
    </source>
</evidence>
<evidence type="ECO:0000256" key="4">
    <source>
        <dbReference type="ARBA" id="ARBA00022692"/>
    </source>
</evidence>
<evidence type="ECO:0000256" key="9">
    <source>
        <dbReference type="SAM" id="Phobius"/>
    </source>
</evidence>
<keyword evidence="8" id="KW-0175">Coiled coil</keyword>
<dbReference type="GO" id="GO:0051117">
    <property type="term" value="F:ATPase binding"/>
    <property type="evidence" value="ECO:0007669"/>
    <property type="project" value="TreeGrafter"/>
</dbReference>
<dbReference type="AlphaFoldDB" id="A0A9D5M5Z9"/>
<keyword evidence="11" id="KW-1185">Reference proteome</keyword>
<name>A0A9D5M5Z9_9FIRM</name>
<keyword evidence="5 9" id="KW-1133">Transmembrane helix</keyword>
<comment type="similarity">
    <text evidence="2">Belongs to the V-ATPase 116 kDa subunit family.</text>
</comment>
<evidence type="ECO:0000256" key="2">
    <source>
        <dbReference type="ARBA" id="ARBA00009904"/>
    </source>
</evidence>
<reference evidence="10" key="1">
    <citation type="submission" date="2020-10" db="EMBL/GenBank/DDBJ databases">
        <title>ChiBAC.</title>
        <authorList>
            <person name="Zenner C."/>
            <person name="Hitch T.C.A."/>
            <person name="Clavel T."/>
        </authorList>
    </citation>
    <scope>NUCLEOTIDE SEQUENCE</scope>
    <source>
        <strain evidence="10">DSM 107454</strain>
    </source>
</reference>
<evidence type="ECO:0000256" key="6">
    <source>
        <dbReference type="ARBA" id="ARBA00023065"/>
    </source>
</evidence>
<evidence type="ECO:0000256" key="8">
    <source>
        <dbReference type="SAM" id="Coils"/>
    </source>
</evidence>
<dbReference type="GO" id="GO:0033179">
    <property type="term" value="C:proton-transporting V-type ATPase, V0 domain"/>
    <property type="evidence" value="ECO:0007669"/>
    <property type="project" value="InterPro"/>
</dbReference>
<organism evidence="10 11">
    <name type="scientific">Ructibacterium gallinarum</name>
    <dbReference type="NCBI Taxonomy" id="2779355"/>
    <lineage>
        <taxon>Bacteria</taxon>
        <taxon>Bacillati</taxon>
        <taxon>Bacillota</taxon>
        <taxon>Clostridia</taxon>
        <taxon>Eubacteriales</taxon>
        <taxon>Oscillospiraceae</taxon>
        <taxon>Ructibacterium</taxon>
    </lineage>
</organism>
<proteinExistence type="inferred from homology"/>
<dbReference type="GO" id="GO:0007035">
    <property type="term" value="P:vacuolar acidification"/>
    <property type="evidence" value="ECO:0007669"/>
    <property type="project" value="TreeGrafter"/>
</dbReference>
<keyword evidence="6" id="KW-0406">Ion transport</keyword>
<feature type="transmembrane region" description="Helical" evidence="9">
    <location>
        <begin position="370"/>
        <end position="398"/>
    </location>
</feature>
<keyword evidence="4 9" id="KW-0812">Transmembrane</keyword>
<feature type="transmembrane region" description="Helical" evidence="9">
    <location>
        <begin position="607"/>
        <end position="625"/>
    </location>
</feature>
<dbReference type="GO" id="GO:0046961">
    <property type="term" value="F:proton-transporting ATPase activity, rotational mechanism"/>
    <property type="evidence" value="ECO:0007669"/>
    <property type="project" value="InterPro"/>
</dbReference>
<comment type="caution">
    <text evidence="10">The sequence shown here is derived from an EMBL/GenBank/DDBJ whole genome shotgun (WGS) entry which is preliminary data.</text>
</comment>
<sequence>MAVVAMDKVTIYGTRQNRKKILEALQRRSVIEVTEESSEENFQKLDTAKARSLFDKAASAAEQALQILDQYASEKKGLFSSLEGRKQLSAEEYYTRAAEVDQSMNVAKEIIQAEKSKSELLAEIQRRENQIVSLLPWRNLDVPMTFEGTKKTAALIGLFPEQQSKENILALYQEHFQRDEGMEKEPYPIEVQVISQSQEQTCVFVLCRMEDKAVVEQILRTLGFARPAVFTSMVPNARIERHQKKIAAAKKQIQELEEGIRSYQTQREKLCFLYDYYTMRREKYEVLEKVRQGKRIFIITGFVPHMQSQKLEAELSAVYGAAVETEPASDEDNPPVLLKNNAFAAPVETVLETYSMPGRGEVDPTSVMAVFYYVLFGLMLSDAAYGLLMVIGCGLVLHRYRNMESGMKKTLTMFLYCGISTAFWGVMFGSYFGDAVSVIAQTFFHRDFSIPAVWFVPVNEPMRMLIFSMALGIVHIFGGLAMKLYMCLKHKDYTSAFFDVICWYLLVGGGVVYLLTVPMFLQMAGLSFSLPAVVGTAAAVCAGIGAAGIILFAGRSSKNPAKRIAKGLYELYGVTSYLSDILSYSRLLALGLATGVIAQVFNKMGSMFGGGILGAILFILVFLIGHTLNMAINLLGAYVHTNRLQFVEFFGKFYEGGGEKYTPFAVNTKYYQVKEEN</sequence>
<dbReference type="InterPro" id="IPR002490">
    <property type="entry name" value="V-ATPase_116kDa_su"/>
</dbReference>
<feature type="coiled-coil region" evidence="8">
    <location>
        <begin position="239"/>
        <end position="266"/>
    </location>
</feature>
<dbReference type="Pfam" id="PF01496">
    <property type="entry name" value="V_ATPase_I"/>
    <property type="match status" value="2"/>
</dbReference>
<dbReference type="PANTHER" id="PTHR11629">
    <property type="entry name" value="VACUOLAR PROTON ATPASES"/>
    <property type="match status" value="1"/>
</dbReference>
<evidence type="ECO:0000256" key="3">
    <source>
        <dbReference type="ARBA" id="ARBA00022448"/>
    </source>
</evidence>
<evidence type="ECO:0000313" key="11">
    <source>
        <dbReference type="Proteomes" id="UP000806542"/>
    </source>
</evidence>
<evidence type="ECO:0000256" key="5">
    <source>
        <dbReference type="ARBA" id="ARBA00022989"/>
    </source>
</evidence>
<feature type="transmembrane region" description="Helical" evidence="9">
    <location>
        <begin position="410"/>
        <end position="432"/>
    </location>
</feature>
<keyword evidence="7 9" id="KW-0472">Membrane</keyword>
<feature type="transmembrane region" description="Helical" evidence="9">
    <location>
        <begin position="581"/>
        <end position="601"/>
    </location>
</feature>
<gene>
    <name evidence="10" type="ORF">INF28_06520</name>
</gene>
<dbReference type="RefSeq" id="WP_226392660.1">
    <property type="nucleotide sequence ID" value="NZ_JADCKB010000011.1"/>
</dbReference>
<feature type="transmembrane region" description="Helical" evidence="9">
    <location>
        <begin position="464"/>
        <end position="485"/>
    </location>
</feature>
<evidence type="ECO:0000313" key="10">
    <source>
        <dbReference type="EMBL" id="MBE5040112.1"/>
    </source>
</evidence>
<feature type="transmembrane region" description="Helical" evidence="9">
    <location>
        <begin position="497"/>
        <end position="516"/>
    </location>
</feature>
<evidence type="ECO:0000256" key="1">
    <source>
        <dbReference type="ARBA" id="ARBA00004141"/>
    </source>
</evidence>
<protein>
    <submittedName>
        <fullName evidence="10">V-type ATP synthase subunit I</fullName>
    </submittedName>
</protein>
<dbReference type="GO" id="GO:0016471">
    <property type="term" value="C:vacuolar proton-transporting V-type ATPase complex"/>
    <property type="evidence" value="ECO:0007669"/>
    <property type="project" value="TreeGrafter"/>
</dbReference>
<dbReference type="EMBL" id="JADCKB010000011">
    <property type="protein sequence ID" value="MBE5040112.1"/>
    <property type="molecule type" value="Genomic_DNA"/>
</dbReference>
<accession>A0A9D5M5Z9</accession>
<keyword evidence="3" id="KW-0813">Transport</keyword>
<dbReference type="Proteomes" id="UP000806542">
    <property type="component" value="Unassembled WGS sequence"/>
</dbReference>
<feature type="transmembrane region" description="Helical" evidence="9">
    <location>
        <begin position="528"/>
        <end position="553"/>
    </location>
</feature>
<comment type="subcellular location">
    <subcellularLocation>
        <location evidence="1">Membrane</location>
        <topology evidence="1">Multi-pass membrane protein</topology>
    </subcellularLocation>
</comment>
<dbReference type="PANTHER" id="PTHR11629:SF63">
    <property type="entry name" value="V-TYPE PROTON ATPASE SUBUNIT A"/>
    <property type="match status" value="1"/>
</dbReference>